<dbReference type="CDD" id="cd00198">
    <property type="entry name" value="vWFA"/>
    <property type="match status" value="1"/>
</dbReference>
<proteinExistence type="predicted"/>
<dbReference type="Gene3D" id="3.40.50.410">
    <property type="entry name" value="von Willebrand factor, type A domain"/>
    <property type="match status" value="1"/>
</dbReference>
<dbReference type="RefSeq" id="WP_187465654.1">
    <property type="nucleotide sequence ID" value="NZ_JACSIT010000067.1"/>
</dbReference>
<dbReference type="Pfam" id="PF00092">
    <property type="entry name" value="VWA"/>
    <property type="match status" value="1"/>
</dbReference>
<feature type="domain" description="VWFA" evidence="1">
    <location>
        <begin position="65"/>
        <end position="253"/>
    </location>
</feature>
<evidence type="ECO:0000313" key="2">
    <source>
        <dbReference type="EMBL" id="MBC6993552.1"/>
    </source>
</evidence>
<organism evidence="2 3">
    <name type="scientific">Neolewinella lacunae</name>
    <dbReference type="NCBI Taxonomy" id="1517758"/>
    <lineage>
        <taxon>Bacteria</taxon>
        <taxon>Pseudomonadati</taxon>
        <taxon>Bacteroidota</taxon>
        <taxon>Saprospiria</taxon>
        <taxon>Saprospirales</taxon>
        <taxon>Lewinellaceae</taxon>
        <taxon>Neolewinella</taxon>
    </lineage>
</organism>
<dbReference type="InterPro" id="IPR002035">
    <property type="entry name" value="VWF_A"/>
</dbReference>
<comment type="caution">
    <text evidence="2">The sequence shown here is derived from an EMBL/GenBank/DDBJ whole genome shotgun (WGS) entry which is preliminary data.</text>
</comment>
<keyword evidence="3" id="KW-1185">Reference proteome</keyword>
<evidence type="ECO:0000259" key="1">
    <source>
        <dbReference type="PROSITE" id="PS50234"/>
    </source>
</evidence>
<dbReference type="InterPro" id="IPR036465">
    <property type="entry name" value="vWFA_dom_sf"/>
</dbReference>
<protein>
    <submittedName>
        <fullName evidence="2">VWA domain-containing protein</fullName>
    </submittedName>
</protein>
<name>A0A923TCB9_9BACT</name>
<dbReference type="EMBL" id="JACSIT010000067">
    <property type="protein sequence ID" value="MBC6993552.1"/>
    <property type="molecule type" value="Genomic_DNA"/>
</dbReference>
<dbReference type="PROSITE" id="PS50234">
    <property type="entry name" value="VWFA"/>
    <property type="match status" value="1"/>
</dbReference>
<sequence>MKIPTTFTWLSAAVLVSTLCLFGVAQLFAGANLATPSPAAPPIGGLGGTTSPAPAAAPTAKNRIQIAFLLDTSSSMDGLIDQAKARLWNILNEILKAKKDGAAPSIEVALYQYGNSGLLPEKGYIEQVVGLTSDVDLLSDKLFGLKTGGGDEFCGHVILRATDDLQWDDNDNTIKLIYIAGNEPFTQGEVKPEDALRKARSKDIIVNTILCGNPNGSDGPSWRSGAKNGDGEFFYINQDERVTFIPSPYDDAIDRCNRKLNGTYIPIGASGAAYQANQLRQDANAESYSKANLSSRAKYKASANYNNSSWDAVDAHREDPAGLVAKKELLPDTLQQLSDAELTVKIKEISARRSSLQKELLELTAKRDAFVAEAQASSAGAEANTLGEKIKASIRKRLVEKNYEIKE</sequence>
<reference evidence="2" key="1">
    <citation type="submission" date="2020-08" db="EMBL/GenBank/DDBJ databases">
        <title>Lewinella bacteria from marine environments.</title>
        <authorList>
            <person name="Zhong Y."/>
        </authorList>
    </citation>
    <scope>NUCLEOTIDE SEQUENCE</scope>
    <source>
        <strain evidence="2">KCTC 42187</strain>
    </source>
</reference>
<dbReference type="AlphaFoldDB" id="A0A923TCB9"/>
<dbReference type="SUPFAM" id="SSF53300">
    <property type="entry name" value="vWA-like"/>
    <property type="match status" value="1"/>
</dbReference>
<evidence type="ECO:0000313" key="3">
    <source>
        <dbReference type="Proteomes" id="UP000650081"/>
    </source>
</evidence>
<dbReference type="SMART" id="SM00327">
    <property type="entry name" value="VWA"/>
    <property type="match status" value="1"/>
</dbReference>
<accession>A0A923TCB9</accession>
<gene>
    <name evidence="2" type="ORF">H9S92_05230</name>
</gene>
<dbReference type="Proteomes" id="UP000650081">
    <property type="component" value="Unassembled WGS sequence"/>
</dbReference>